<dbReference type="Pfam" id="PF06325">
    <property type="entry name" value="PrmA"/>
    <property type="match status" value="1"/>
</dbReference>
<dbReference type="NCBIfam" id="NF001785">
    <property type="entry name" value="PRK00517.2-2"/>
    <property type="match status" value="1"/>
</dbReference>
<keyword evidence="6" id="KW-0687">Ribonucleoprotein</keyword>
<dbReference type="HAMAP" id="MF_00735">
    <property type="entry name" value="Methyltr_PrmA"/>
    <property type="match status" value="1"/>
</dbReference>
<evidence type="ECO:0000256" key="3">
    <source>
        <dbReference type="ARBA" id="ARBA00022603"/>
    </source>
</evidence>
<organism evidence="6">
    <name type="scientific">hydrocarbon metagenome</name>
    <dbReference type="NCBI Taxonomy" id="938273"/>
    <lineage>
        <taxon>unclassified sequences</taxon>
        <taxon>metagenomes</taxon>
        <taxon>ecological metagenomes</taxon>
    </lineage>
</organism>
<dbReference type="InterPro" id="IPR050078">
    <property type="entry name" value="Ribosomal_L11_MeTrfase_PrmA"/>
</dbReference>
<dbReference type="GO" id="GO:0032259">
    <property type="term" value="P:methylation"/>
    <property type="evidence" value="ECO:0007669"/>
    <property type="project" value="UniProtKB-KW"/>
</dbReference>
<dbReference type="GO" id="GO:0005840">
    <property type="term" value="C:ribosome"/>
    <property type="evidence" value="ECO:0007669"/>
    <property type="project" value="UniProtKB-KW"/>
</dbReference>
<reference evidence="6" key="1">
    <citation type="journal article" date="2015" name="Proc. Natl. Acad. Sci. U.S.A.">
        <title>Networks of energetic and metabolic interactions define dynamics in microbial communities.</title>
        <authorList>
            <person name="Embree M."/>
            <person name="Liu J.K."/>
            <person name="Al-Bassam M.M."/>
            <person name="Zengler K."/>
        </authorList>
    </citation>
    <scope>NUCLEOTIDE SEQUENCE</scope>
</reference>
<protein>
    <submittedName>
        <fullName evidence="6">Ribosomal protein l11 methyltransferase</fullName>
    </submittedName>
</protein>
<keyword evidence="5" id="KW-0949">S-adenosyl-L-methionine</keyword>
<dbReference type="PANTHER" id="PTHR43648">
    <property type="entry name" value="ELECTRON TRANSFER FLAVOPROTEIN BETA SUBUNIT LYSINE METHYLTRANSFERASE"/>
    <property type="match status" value="1"/>
</dbReference>
<dbReference type="SUPFAM" id="SSF53335">
    <property type="entry name" value="S-adenosyl-L-methionine-dependent methyltransferases"/>
    <property type="match status" value="1"/>
</dbReference>
<evidence type="ECO:0000256" key="4">
    <source>
        <dbReference type="ARBA" id="ARBA00022679"/>
    </source>
</evidence>
<dbReference type="CDD" id="cd02440">
    <property type="entry name" value="AdoMet_MTases"/>
    <property type="match status" value="1"/>
</dbReference>
<dbReference type="PIRSF" id="PIRSF000401">
    <property type="entry name" value="RPL11_MTase"/>
    <property type="match status" value="1"/>
</dbReference>
<keyword evidence="6" id="KW-0689">Ribosomal protein</keyword>
<dbReference type="AlphaFoldDB" id="A0A0W8G0R6"/>
<dbReference type="Gene3D" id="3.40.50.150">
    <property type="entry name" value="Vaccinia Virus protein VP39"/>
    <property type="match status" value="1"/>
</dbReference>
<keyword evidence="4 6" id="KW-0808">Transferase</keyword>
<keyword evidence="2" id="KW-0963">Cytoplasm</keyword>
<accession>A0A0W8G0R6</accession>
<sequence length="284" mass="32232">MKKHKVFIVSSIPFNVDILSGLLWNLEIEGLTESENFLTVYANQESNVNEKILTTELKKFVRENLIESFEISADLIEEINWNEEWEKKFSPIEVTEKIVIKPSFKEVENANDKLVITIDPKMSFGTGEHETTKLVLQLLEETFNNHRKVLDVGSGTAVLAIAAAKMGAENVIAVDNDEWCLENGLENIRTNNVEKIVKVKLGEINSIEETGFDLILANINKNILIEIADDIYRKISASGDLILSGLLIQDEEDIKSAYTKKGFRFIQTKKLNEWIALKFENSLK</sequence>
<evidence type="ECO:0000256" key="5">
    <source>
        <dbReference type="ARBA" id="ARBA00022691"/>
    </source>
</evidence>
<dbReference type="InterPro" id="IPR029063">
    <property type="entry name" value="SAM-dependent_MTases_sf"/>
</dbReference>
<name>A0A0W8G0R6_9ZZZZ</name>
<dbReference type="PANTHER" id="PTHR43648:SF1">
    <property type="entry name" value="ELECTRON TRANSFER FLAVOPROTEIN BETA SUBUNIT LYSINE METHYLTRANSFERASE"/>
    <property type="match status" value="1"/>
</dbReference>
<keyword evidence="3 6" id="KW-0489">Methyltransferase</keyword>
<comment type="similarity">
    <text evidence="1">Belongs to the methyltransferase superfamily. PrmA family.</text>
</comment>
<dbReference type="GO" id="GO:0008276">
    <property type="term" value="F:protein methyltransferase activity"/>
    <property type="evidence" value="ECO:0007669"/>
    <property type="project" value="InterPro"/>
</dbReference>
<evidence type="ECO:0000256" key="1">
    <source>
        <dbReference type="ARBA" id="ARBA00009741"/>
    </source>
</evidence>
<dbReference type="InterPro" id="IPR004498">
    <property type="entry name" value="Ribosomal_PrmA_MeTrfase"/>
</dbReference>
<gene>
    <name evidence="6" type="ORF">ASZ90_003495</name>
</gene>
<evidence type="ECO:0000256" key="2">
    <source>
        <dbReference type="ARBA" id="ARBA00022490"/>
    </source>
</evidence>
<dbReference type="EMBL" id="LNQE01000426">
    <property type="protein sequence ID" value="KUG26652.1"/>
    <property type="molecule type" value="Genomic_DNA"/>
</dbReference>
<evidence type="ECO:0000313" key="6">
    <source>
        <dbReference type="EMBL" id="KUG26652.1"/>
    </source>
</evidence>
<comment type="caution">
    <text evidence="6">The sequence shown here is derived from an EMBL/GenBank/DDBJ whole genome shotgun (WGS) entry which is preliminary data.</text>
</comment>
<proteinExistence type="inferred from homology"/>